<feature type="transmembrane region" description="Helical" evidence="3">
    <location>
        <begin position="29"/>
        <end position="48"/>
    </location>
</feature>
<evidence type="ECO:0000259" key="4">
    <source>
        <dbReference type="PROSITE" id="PS50111"/>
    </source>
</evidence>
<gene>
    <name evidence="5" type="ORF">FJR03_00855</name>
</gene>
<evidence type="ECO:0000313" key="5">
    <source>
        <dbReference type="EMBL" id="QOP40365.1"/>
    </source>
</evidence>
<proteinExistence type="predicted"/>
<keyword evidence="3" id="KW-1133">Transmembrane helix</keyword>
<protein>
    <submittedName>
        <fullName evidence="5">Chemotaxis protein</fullName>
    </submittedName>
</protein>
<dbReference type="SUPFAM" id="SSF58104">
    <property type="entry name" value="Methyl-accepting chemotaxis protein (MCP) signaling domain"/>
    <property type="match status" value="1"/>
</dbReference>
<dbReference type="KEGG" id="smax:FJR03_00855"/>
<dbReference type="PROSITE" id="PS50111">
    <property type="entry name" value="CHEMOTAXIS_TRANSDUC_2"/>
    <property type="match status" value="1"/>
</dbReference>
<keyword evidence="3" id="KW-0812">Transmembrane</keyword>
<organism evidence="5 6">
    <name type="scientific">Sulfurimonas marina</name>
    <dbReference type="NCBI Taxonomy" id="2590551"/>
    <lineage>
        <taxon>Bacteria</taxon>
        <taxon>Pseudomonadati</taxon>
        <taxon>Campylobacterota</taxon>
        <taxon>Epsilonproteobacteria</taxon>
        <taxon>Campylobacterales</taxon>
        <taxon>Sulfurimonadaceae</taxon>
        <taxon>Sulfurimonas</taxon>
    </lineage>
</organism>
<dbReference type="GO" id="GO:0007165">
    <property type="term" value="P:signal transduction"/>
    <property type="evidence" value="ECO:0007669"/>
    <property type="project" value="UniProtKB-KW"/>
</dbReference>
<keyword evidence="3" id="KW-0472">Membrane</keyword>
<dbReference type="EMBL" id="CP041165">
    <property type="protein sequence ID" value="QOP40365.1"/>
    <property type="molecule type" value="Genomic_DNA"/>
</dbReference>
<keyword evidence="6" id="KW-1185">Reference proteome</keyword>
<dbReference type="PANTHER" id="PTHR32089:SF112">
    <property type="entry name" value="LYSOZYME-LIKE PROTEIN-RELATED"/>
    <property type="match status" value="1"/>
</dbReference>
<name>A0A7M3V9D2_9BACT</name>
<evidence type="ECO:0000256" key="1">
    <source>
        <dbReference type="ARBA" id="ARBA00023224"/>
    </source>
</evidence>
<evidence type="ECO:0000256" key="3">
    <source>
        <dbReference type="SAM" id="Phobius"/>
    </source>
</evidence>
<dbReference type="SMART" id="SM00283">
    <property type="entry name" value="MA"/>
    <property type="match status" value="1"/>
</dbReference>
<dbReference type="InterPro" id="IPR004089">
    <property type="entry name" value="MCPsignal_dom"/>
</dbReference>
<dbReference type="PANTHER" id="PTHR32089">
    <property type="entry name" value="METHYL-ACCEPTING CHEMOTAXIS PROTEIN MCPB"/>
    <property type="match status" value="1"/>
</dbReference>
<accession>A0A7M3V9D2</accession>
<feature type="transmembrane region" description="Helical" evidence="3">
    <location>
        <begin position="7"/>
        <end position="23"/>
    </location>
</feature>
<dbReference type="AlphaFoldDB" id="A0A7M3V9D2"/>
<dbReference type="Proteomes" id="UP000593910">
    <property type="component" value="Chromosome"/>
</dbReference>
<feature type="domain" description="Methyl-accepting transducer" evidence="4">
    <location>
        <begin position="198"/>
        <end position="371"/>
    </location>
</feature>
<dbReference type="Pfam" id="PF00015">
    <property type="entry name" value="MCPsignal"/>
    <property type="match status" value="1"/>
</dbReference>
<dbReference type="Gene3D" id="1.10.287.950">
    <property type="entry name" value="Methyl-accepting chemotaxis protein"/>
    <property type="match status" value="1"/>
</dbReference>
<evidence type="ECO:0000313" key="6">
    <source>
        <dbReference type="Proteomes" id="UP000593910"/>
    </source>
</evidence>
<keyword evidence="1 2" id="KW-0807">Transducer</keyword>
<dbReference type="Gene3D" id="1.20.120.1530">
    <property type="match status" value="1"/>
</dbReference>
<evidence type="ECO:0000256" key="2">
    <source>
        <dbReference type="PROSITE-ProRule" id="PRU00284"/>
    </source>
</evidence>
<dbReference type="GO" id="GO:0016020">
    <property type="term" value="C:membrane"/>
    <property type="evidence" value="ECO:0007669"/>
    <property type="project" value="InterPro"/>
</dbReference>
<sequence>MNNLQKNLIVTIIFAFFIASLYITSSALIQTVLALIVLAITIAVYTLFNGKNSHVLDEKRLALIEMMEFKRNKLDINENTTNEAEQNFNKIVTSYQAAVLEDTRVAGEMVLLADKVAKGHYSCRIDADTHTPYVHVLRNSMNNMLDASEDNLDNAINTLKQFANGNFDARSPVNVEAKMAELLENVNLLGEALGTMRQQNEESNQQIVESANNLNHTIENITNTTIVDFKNMIHDIVDRIHNVSEKENEMVGGLQSLVENANETKIILETIGDIADQTNLLALNAAIEAARAGEHGRGFAVVADEVRKLAERTQKSLAETTATTNVLIQSISESSDSLNKNATQVNEISEEVSAVSNQMDEIIQTLETLTK</sequence>
<reference evidence="5 6" key="1">
    <citation type="submission" date="2019-06" db="EMBL/GenBank/DDBJ databases">
        <title>Sulfurimonas gotlandica sp. nov., a chemoautotrophic and psychrotolerant epsilonproteobacterium isolated from a pelagic redoxcline, and an emended description of the genus Sulfurimonas.</title>
        <authorList>
            <person name="Wang S."/>
            <person name="Jiang L."/>
            <person name="Shao Z."/>
        </authorList>
    </citation>
    <scope>NUCLEOTIDE SEQUENCE [LARGE SCALE GENOMIC DNA]</scope>
    <source>
        <strain evidence="5 6">B2</strain>
    </source>
</reference>